<keyword evidence="1" id="KW-0175">Coiled coil</keyword>
<accession>A0A486V5V9</accession>
<evidence type="ECO:0000256" key="2">
    <source>
        <dbReference type="SAM" id="Phobius"/>
    </source>
</evidence>
<dbReference type="RefSeq" id="WP_155367713.1">
    <property type="nucleotide sequence ID" value="NZ_CAAHBH010000032.1"/>
</dbReference>
<dbReference type="EMBL" id="CAAHDC010000030">
    <property type="protein sequence ID" value="VGM46449.1"/>
    <property type="molecule type" value="Genomic_DNA"/>
</dbReference>
<gene>
    <name evidence="3" type="ORF">SAMEA4873556_05037</name>
</gene>
<organism evidence="3">
    <name type="scientific">Klebsiella pneumoniae</name>
    <dbReference type="NCBI Taxonomy" id="573"/>
    <lineage>
        <taxon>Bacteria</taxon>
        <taxon>Pseudomonadati</taxon>
        <taxon>Pseudomonadota</taxon>
        <taxon>Gammaproteobacteria</taxon>
        <taxon>Enterobacterales</taxon>
        <taxon>Enterobacteriaceae</taxon>
        <taxon>Klebsiella/Raoultella group</taxon>
        <taxon>Klebsiella</taxon>
        <taxon>Klebsiella pneumoniae complex</taxon>
    </lineage>
</organism>
<feature type="coiled-coil region" evidence="1">
    <location>
        <begin position="25"/>
        <end position="52"/>
    </location>
</feature>
<proteinExistence type="predicted"/>
<keyword evidence="2" id="KW-0812">Transmembrane</keyword>
<name>A0A486V5V9_KLEPN</name>
<evidence type="ECO:0000256" key="1">
    <source>
        <dbReference type="SAM" id="Coils"/>
    </source>
</evidence>
<dbReference type="AlphaFoldDB" id="A0A486V5V9"/>
<reference evidence="3" key="1">
    <citation type="submission" date="2019-03" db="EMBL/GenBank/DDBJ databases">
        <authorList>
            <consortium name="Pathogen Informatics"/>
        </authorList>
    </citation>
    <scope>NUCLEOTIDE SEQUENCE</scope>
    <source>
        <strain evidence="3">5012STDY7626355</strain>
    </source>
</reference>
<evidence type="ECO:0000313" key="3">
    <source>
        <dbReference type="EMBL" id="VGM46449.1"/>
    </source>
</evidence>
<keyword evidence="2" id="KW-0472">Membrane</keyword>
<feature type="transmembrane region" description="Helical" evidence="2">
    <location>
        <begin position="6"/>
        <end position="28"/>
    </location>
</feature>
<keyword evidence="2" id="KW-1133">Transmembrane helix</keyword>
<protein>
    <submittedName>
        <fullName evidence="3">Uncharacterized protein</fullName>
    </submittedName>
</protein>
<sequence length="57" mass="6657">MVNIAAGIFAFIGVIIILAFVFGGLLEAQRENDYKERKISELEERVYELERKIKKRK</sequence>